<dbReference type="PANTHER" id="PTHR15245:SF20">
    <property type="entry name" value="SYMPLEKIN"/>
    <property type="match status" value="1"/>
</dbReference>
<comment type="caution">
    <text evidence="13">The sequence shown here is derived from an EMBL/GenBank/DDBJ whole genome shotgun (WGS) entry which is preliminary data.</text>
</comment>
<feature type="domain" description="SAM" evidence="11">
    <location>
        <begin position="17"/>
        <end position="80"/>
    </location>
</feature>
<feature type="compositionally biased region" description="Polar residues" evidence="9">
    <location>
        <begin position="237"/>
        <end position="250"/>
    </location>
</feature>
<protein>
    <submittedName>
        <fullName evidence="13">Uncharacterized protein</fullName>
    </submittedName>
</protein>
<dbReference type="GO" id="GO:0006397">
    <property type="term" value="P:mRNA processing"/>
    <property type="evidence" value="ECO:0007669"/>
    <property type="project" value="UniProtKB-KW"/>
</dbReference>
<dbReference type="Pfam" id="PF00788">
    <property type="entry name" value="RA"/>
    <property type="match status" value="1"/>
</dbReference>
<dbReference type="InterPro" id="IPR016024">
    <property type="entry name" value="ARM-type_fold"/>
</dbReference>
<feature type="domain" description="Ras-associating" evidence="12">
    <location>
        <begin position="267"/>
        <end position="338"/>
    </location>
</feature>
<dbReference type="GO" id="GO:0007165">
    <property type="term" value="P:signal transduction"/>
    <property type="evidence" value="ECO:0007669"/>
    <property type="project" value="InterPro"/>
</dbReference>
<dbReference type="SMART" id="SM00326">
    <property type="entry name" value="SH3"/>
    <property type="match status" value="2"/>
</dbReference>
<dbReference type="SMART" id="SM00454">
    <property type="entry name" value="SAM"/>
    <property type="match status" value="1"/>
</dbReference>
<feature type="compositionally biased region" description="Low complexity" evidence="9">
    <location>
        <begin position="209"/>
        <end position="221"/>
    </location>
</feature>
<dbReference type="Pfam" id="PF00018">
    <property type="entry name" value="SH3_1"/>
    <property type="match status" value="2"/>
</dbReference>
<keyword evidence="14" id="KW-1185">Reference proteome</keyword>
<evidence type="ECO:0000256" key="7">
    <source>
        <dbReference type="ARBA" id="ARBA00023242"/>
    </source>
</evidence>
<reference evidence="13 14" key="1">
    <citation type="submission" date="2019-03" db="EMBL/GenBank/DDBJ databases">
        <title>Sequencing 23 genomes of Wallemia ichthyophaga.</title>
        <authorList>
            <person name="Gostincar C."/>
        </authorList>
    </citation>
    <scope>NUCLEOTIDE SEQUENCE [LARGE SCALE GENOMIC DNA]</scope>
    <source>
        <strain evidence="13 14">EXF-5753</strain>
    </source>
</reference>
<evidence type="ECO:0000259" key="10">
    <source>
        <dbReference type="PROSITE" id="PS50002"/>
    </source>
</evidence>
<keyword evidence="3" id="KW-0399">Innate immunity</keyword>
<dbReference type="SMART" id="SM00314">
    <property type="entry name" value="RA"/>
    <property type="match status" value="1"/>
</dbReference>
<evidence type="ECO:0000259" key="11">
    <source>
        <dbReference type="PROSITE" id="PS50105"/>
    </source>
</evidence>
<dbReference type="PANTHER" id="PTHR15245">
    <property type="entry name" value="SYMPLEKIN-RELATED"/>
    <property type="match status" value="1"/>
</dbReference>
<keyword evidence="7" id="KW-0539">Nucleus</keyword>
<dbReference type="InterPro" id="IPR029071">
    <property type="entry name" value="Ubiquitin-like_domsf"/>
</dbReference>
<dbReference type="Pfam" id="PF11935">
    <property type="entry name" value="SYMPK_PTA1_N"/>
    <property type="match status" value="1"/>
</dbReference>
<dbReference type="PROSITE" id="PS50002">
    <property type="entry name" value="SH3"/>
    <property type="match status" value="2"/>
</dbReference>
<sequence>MLPALNDELRHKNVLSWTDADVGLWLQQLGYPHHLHMFKENEISGEVLVHLDHEALKDLGMHSVGTRLNILREIYHLKVLFDISVEPEHYVPPSEIINETKAKVNEYTSLISRVMIQEDRLNALENDYRRLFRTFEATYDELNSIKHTSLSSTTSVNTQMSNVGLPCPAFPTHSPHKAVPSFKSSKILDDNLKSPDYEHQISPTAITVSPAPNSAPPNTTNKVETPKDDDSEDSRHNSSTGLVRQASLGNLSRAKSGKDDQGKAKSNVKVKLDDSCWTVLPAALNKYKIDDDWTNYALFICYGKTERCLSYDERPLQLFQKLKEQSQQPVFMLRHIKELRSPISIALQKQQARRDANKSLTPPSSSSQQHSSPSSANANVTSFRNGRALAEVCDSDEIEGYAIAIYPYTADREDEFDVNVNDQFEIVQRAKGWWVVRRESKNEVGWVPTGCLLEVSSISTDATQMQIRSNSYGATALMHYTAGTKDECSLQKDDKLRVYKKHNHWCYVVKEAHGERGWTPSWYISSNKSRDTHTANPTGSNSLSSLLFHLLCRYFHLRVMVDPAELLPPLKQALDDHHLNPELAKRSLDALISILHDEKAGVQHRQQAILCLTSAYTHILKSSIQNAGDAQAWMKFQNSKPYIFRFVDDKHAPLGLRLAAIKFAQRCMVVQSRGQSRSSSRDINMTLVAGNHPFIDAASLETENTNTLRSLLTLIFTPQKLSIVTATINLLGVLARQRPQFAAVIAPALATWTPAPLQTMVNNPSQIKSVDKLLYGVLKHLVKLGLTGNSTPTVMESLSKQSHRIEQLTREEQSRKKAMKRAMADAPSLKSLDLKRQRTNDTASVFSDSATRVDMDVTKLPLETVIDGIIESLQNVSEQDLANAINKSRDKIKREDSTSTPTHPLPPNPRLQDTAQVDQKPIDPLKIDIGDDELEDDVDGINRNLNDTVAPSGEAQQAIDSQNQQPTTGARSKAQSLLSAMQKVQHPTNLNDNERMLVIRNAIGRICKSIPQSTLTETADEEIRKSILRFEGRDLWSVVLVRLLTRGLSYVGNDAQDEHLQLEKRAREILLDFITLDFDRRHNIAILWLNEEWFNYTLLKRRGEDANLDAYNDLLAQIIDRQATQLSYNNSNITSAAFVKFVLDLPIISQETLDRVHQICLDSESLKAPVGFIILRDLVSARLPVRQPSLDILLALAVHSDLKTRRAAVNSVRKWVPDNATLTPSIVAYALKSLHSLYEDQDSFLAGLMKKEEGGSDEQVKKEEDEKEQLKPKEEQQDQAMETDEKAGDANGDAAKEATPPPALSPEEKAAAIDTRVLERSELAFSLCLRQTDILNEVFIVYTKLSQQLKGSFEKALTPLIRGLGSANEGLLITLKTFNEDSEPLALRILNVLTDFGKEKPSPELVKFIKELGAEREGRIDPRFIIPILQELTKDEIIAELPRIVKLLKSEENKQLIKNVFSSVVEPPQSFGSVNTNVVRVEKDKPDKVTPAELLTILHERESEIGLKETMTAIAICFSLTDIFRSDVLAIFMQSMSEAQALPKLFMRTVIQAVTTYKTLVPFVSTNLFSRLITRKIWLMPVMWEGFVRCAKVVAPASFGALLQLPQDIMKDVIKKQPTLRPGLHDFVLRKAPKSQVLKIFEEVPPPQQPSKSATPSQNTPPPPHQSRESSSQA</sequence>
<evidence type="ECO:0000256" key="3">
    <source>
        <dbReference type="ARBA" id="ARBA00022588"/>
    </source>
</evidence>
<feature type="domain" description="SH3" evidence="10">
    <location>
        <begin position="469"/>
        <end position="529"/>
    </location>
</feature>
<evidence type="ECO:0000256" key="2">
    <source>
        <dbReference type="ARBA" id="ARBA00022443"/>
    </source>
</evidence>
<keyword evidence="6" id="KW-0520">NAD</keyword>
<dbReference type="InterPro" id="IPR032460">
    <property type="entry name" value="Symplekin/Pta1_N"/>
</dbReference>
<dbReference type="InterPro" id="IPR001660">
    <property type="entry name" value="SAM"/>
</dbReference>
<dbReference type="Gene3D" id="2.30.30.40">
    <property type="entry name" value="SH3 Domains"/>
    <property type="match status" value="2"/>
</dbReference>
<evidence type="ECO:0000259" key="12">
    <source>
        <dbReference type="PROSITE" id="PS50200"/>
    </source>
</evidence>
<dbReference type="Pfam" id="PF07647">
    <property type="entry name" value="SAM_2"/>
    <property type="match status" value="1"/>
</dbReference>
<dbReference type="EMBL" id="SPNW01000001">
    <property type="protein sequence ID" value="TIA93591.1"/>
    <property type="molecule type" value="Genomic_DNA"/>
</dbReference>
<proteinExistence type="predicted"/>
<feature type="compositionally biased region" description="Basic and acidic residues" evidence="9">
    <location>
        <begin position="224"/>
        <end position="236"/>
    </location>
</feature>
<dbReference type="GO" id="GO:0005847">
    <property type="term" value="C:mRNA cleavage and polyadenylation specificity factor complex"/>
    <property type="evidence" value="ECO:0007669"/>
    <property type="project" value="TreeGrafter"/>
</dbReference>
<feature type="compositionally biased region" description="Basic and acidic residues" evidence="9">
    <location>
        <begin position="1252"/>
        <end position="1276"/>
    </location>
</feature>
<feature type="region of interest" description="Disordered" evidence="9">
    <location>
        <begin position="203"/>
        <end position="267"/>
    </location>
</feature>
<dbReference type="InterPro" id="IPR021850">
    <property type="entry name" value="Symplekin/Pta1"/>
</dbReference>
<dbReference type="InterPro" id="IPR011989">
    <property type="entry name" value="ARM-like"/>
</dbReference>
<feature type="compositionally biased region" description="Low complexity" evidence="9">
    <location>
        <begin position="362"/>
        <end position="375"/>
    </location>
</feature>
<dbReference type="Gene3D" id="3.10.20.90">
    <property type="entry name" value="Phosphatidylinositol 3-kinase Catalytic Subunit, Chain A, domain 1"/>
    <property type="match status" value="1"/>
</dbReference>
<dbReference type="PROSITE" id="PS50200">
    <property type="entry name" value="RA"/>
    <property type="match status" value="1"/>
</dbReference>
<name>A0A4T0FY14_9BASI</name>
<dbReference type="InterPro" id="IPR022075">
    <property type="entry name" value="Symplekin_C"/>
</dbReference>
<dbReference type="SUPFAM" id="SSF54236">
    <property type="entry name" value="Ubiquitin-like"/>
    <property type="match status" value="1"/>
</dbReference>
<evidence type="ECO:0000256" key="8">
    <source>
        <dbReference type="PROSITE-ProRule" id="PRU00192"/>
    </source>
</evidence>
<evidence type="ECO:0000256" key="9">
    <source>
        <dbReference type="SAM" id="MobiDB-lite"/>
    </source>
</evidence>
<evidence type="ECO:0000256" key="1">
    <source>
        <dbReference type="ARBA" id="ARBA00004123"/>
    </source>
</evidence>
<dbReference type="SUPFAM" id="SSF48371">
    <property type="entry name" value="ARM repeat"/>
    <property type="match status" value="1"/>
</dbReference>
<evidence type="ECO:0000256" key="5">
    <source>
        <dbReference type="ARBA" id="ARBA00022859"/>
    </source>
</evidence>
<dbReference type="InterPro" id="IPR013761">
    <property type="entry name" value="SAM/pointed_sf"/>
</dbReference>
<feature type="region of interest" description="Disordered" evidence="9">
    <location>
        <begin position="886"/>
        <end position="922"/>
    </location>
</feature>
<keyword evidence="4" id="KW-0507">mRNA processing</keyword>
<dbReference type="SUPFAM" id="SSF50044">
    <property type="entry name" value="SH3-domain"/>
    <property type="match status" value="2"/>
</dbReference>
<evidence type="ECO:0000256" key="6">
    <source>
        <dbReference type="ARBA" id="ARBA00023027"/>
    </source>
</evidence>
<dbReference type="InterPro" id="IPR036028">
    <property type="entry name" value="SH3-like_dom_sf"/>
</dbReference>
<dbReference type="InterPro" id="IPR000159">
    <property type="entry name" value="RA_dom"/>
</dbReference>
<dbReference type="InterPro" id="IPR001452">
    <property type="entry name" value="SH3_domain"/>
</dbReference>
<dbReference type="CDD" id="cd01786">
    <property type="entry name" value="RA_STE50"/>
    <property type="match status" value="1"/>
</dbReference>
<feature type="domain" description="SH3" evidence="10">
    <location>
        <begin position="397"/>
        <end position="457"/>
    </location>
</feature>
<feature type="region of interest" description="Disordered" evidence="9">
    <location>
        <begin position="951"/>
        <end position="971"/>
    </location>
</feature>
<dbReference type="Gene3D" id="1.10.150.50">
    <property type="entry name" value="Transcription Factor, Ets-1"/>
    <property type="match status" value="1"/>
</dbReference>
<evidence type="ECO:0000313" key="14">
    <source>
        <dbReference type="Proteomes" id="UP000310189"/>
    </source>
</evidence>
<dbReference type="PROSITE" id="PS50105">
    <property type="entry name" value="SAM_DOMAIN"/>
    <property type="match status" value="1"/>
</dbReference>
<feature type="region of interest" description="Disordered" evidence="9">
    <location>
        <begin position="1252"/>
        <end position="1308"/>
    </location>
</feature>
<dbReference type="CDD" id="cd00174">
    <property type="entry name" value="SH3"/>
    <property type="match status" value="1"/>
</dbReference>
<dbReference type="OrthoDB" id="331600at2759"/>
<evidence type="ECO:0000313" key="13">
    <source>
        <dbReference type="EMBL" id="TIA93591.1"/>
    </source>
</evidence>
<gene>
    <name evidence="13" type="ORF">E3P99_00064</name>
</gene>
<dbReference type="SUPFAM" id="SSF47769">
    <property type="entry name" value="SAM/Pointed domain"/>
    <property type="match status" value="1"/>
</dbReference>
<dbReference type="Pfam" id="PF12295">
    <property type="entry name" value="Symplekin_C"/>
    <property type="match status" value="1"/>
</dbReference>
<dbReference type="Gene3D" id="1.25.10.10">
    <property type="entry name" value="Leucine-rich Repeat Variant"/>
    <property type="match status" value="1"/>
</dbReference>
<feature type="region of interest" description="Disordered" evidence="9">
    <location>
        <begin position="352"/>
        <end position="380"/>
    </location>
</feature>
<organism evidence="13 14">
    <name type="scientific">Wallemia hederae</name>
    <dbReference type="NCBI Taxonomy" id="1540922"/>
    <lineage>
        <taxon>Eukaryota</taxon>
        <taxon>Fungi</taxon>
        <taxon>Dikarya</taxon>
        <taxon>Basidiomycota</taxon>
        <taxon>Wallemiomycotina</taxon>
        <taxon>Wallemiomycetes</taxon>
        <taxon>Wallemiales</taxon>
        <taxon>Wallemiaceae</taxon>
        <taxon>Wallemia</taxon>
    </lineage>
</organism>
<accession>A0A4T0FY14</accession>
<feature type="region of interest" description="Disordered" evidence="9">
    <location>
        <begin position="1642"/>
        <end position="1674"/>
    </location>
</feature>
<comment type="subcellular location">
    <subcellularLocation>
        <location evidence="1">Nucleus</location>
    </subcellularLocation>
</comment>
<dbReference type="GO" id="GO:0002376">
    <property type="term" value="P:immune system process"/>
    <property type="evidence" value="ECO:0007669"/>
    <property type="project" value="UniProtKB-KW"/>
</dbReference>
<keyword evidence="2 8" id="KW-0728">SH3 domain</keyword>
<keyword evidence="5" id="KW-0391">Immunity</keyword>
<feature type="compositionally biased region" description="Basic and acidic residues" evidence="9">
    <location>
        <begin position="887"/>
        <end position="897"/>
    </location>
</feature>
<dbReference type="Proteomes" id="UP000310189">
    <property type="component" value="Unassembled WGS sequence"/>
</dbReference>
<evidence type="ECO:0000256" key="4">
    <source>
        <dbReference type="ARBA" id="ARBA00022664"/>
    </source>
</evidence>